<sequence>MVKLDYDRDYYADLDLPPTADALEVKKQFKKLALKWHPDRNPGKEDEAKEKFLVIQSAHEILTDPTTKSKFDAYRQRTTTRYPGSSGVRGNPWQNTAHEVNQKFGAPPRRPQMPTRPPAPTAASTKHWDWAQKAKTKTDNMRANMEAWDRARPQAKPSQSSGAAAGAAGASSRPSQQREPPTPRTASQARRQEAAFGTRKSGYAPASPMGDEPPVRSQHYNTGGSNPTEPSRPRPASAFVDPLSAQFSETFLDNRRTPYAANVGEKTNPFEPLNVNRAKSMRDGARRFPDSTGEAPPPTPPRQRSASVDSEGFKRSTNENPAFNEPGANPAFQFQSRASARYSPRGPEMNSAPPTATFPGPNSSNSSVNSSANGSLSNRKRARFGTDKEWRQISLPKTCGFPAYKSEETAGPTPSGERPSPSGNPFETKIQAQLQHLLGQARQQPYKPLATNTLSSKKKQVHWTSKYTNGTCPVSFSPPGDDDAAPPAQHARFTRNSADNINTRFVAEERGDANFQFSAGAATSADDGFLRAKHRARGHQSPLRNEFTASAEAVNGAQQPEASKKQGDFVPDEWKEAFGPHIFEPPQPGKPAASPTRPIRPIKKPRPVRMTAGTAGLVDEEETSGEDKAKASNSASGINGSRSPNAMDIDTDVPPPEPSPAHAHEPRNIHVEPTKPEWRAGNLNVNGGNPEPKLGAGLKVPHLNPTPGGSEDSEDFLRPMFSEFRNVEPFAQKPSGLNSFADLSSNLPFQSRPSAKIPLAHEKPKQLDIPSPPTAPRAPPSLCIPGTKPSAPAWLNYVREFEAYMAAWLDFNRKVTDHFAARQKLHEKKGGGWLNAVGEGGVGEYLRSLEEDKQVRQKWMASCEAHELHFREFLAVRERVVFGAQ</sequence>
<feature type="compositionally biased region" description="Basic and acidic residues" evidence="1">
    <location>
        <begin position="662"/>
        <end position="678"/>
    </location>
</feature>
<dbReference type="Proteomes" id="UP001197093">
    <property type="component" value="Unassembled WGS sequence"/>
</dbReference>
<dbReference type="CDD" id="cd06257">
    <property type="entry name" value="DnaJ"/>
    <property type="match status" value="1"/>
</dbReference>
<evidence type="ECO:0000313" key="4">
    <source>
        <dbReference type="Proteomes" id="UP001197093"/>
    </source>
</evidence>
<feature type="region of interest" description="Disordered" evidence="1">
    <location>
        <begin position="284"/>
        <end position="426"/>
    </location>
</feature>
<dbReference type="EMBL" id="JAHCVI010000003">
    <property type="protein sequence ID" value="KAG7286958.1"/>
    <property type="molecule type" value="Genomic_DNA"/>
</dbReference>
<dbReference type="SUPFAM" id="SSF46565">
    <property type="entry name" value="Chaperone J-domain"/>
    <property type="match status" value="1"/>
</dbReference>
<dbReference type="InterPro" id="IPR036869">
    <property type="entry name" value="J_dom_sf"/>
</dbReference>
<protein>
    <recommendedName>
        <fullName evidence="2">J domain-containing protein</fullName>
    </recommendedName>
</protein>
<evidence type="ECO:0000259" key="2">
    <source>
        <dbReference type="PROSITE" id="PS50076"/>
    </source>
</evidence>
<feature type="compositionally biased region" description="Polar residues" evidence="1">
    <location>
        <begin position="631"/>
        <end position="644"/>
    </location>
</feature>
<feature type="compositionally biased region" description="Pro residues" evidence="1">
    <location>
        <begin position="108"/>
        <end position="120"/>
    </location>
</feature>
<evidence type="ECO:0000313" key="3">
    <source>
        <dbReference type="EMBL" id="KAG7286958.1"/>
    </source>
</evidence>
<dbReference type="Pfam" id="PF00226">
    <property type="entry name" value="DnaJ"/>
    <property type="match status" value="1"/>
</dbReference>
<dbReference type="AlphaFoldDB" id="A0AAD4EX49"/>
<dbReference type="SMART" id="SM00271">
    <property type="entry name" value="DnaJ"/>
    <property type="match status" value="1"/>
</dbReference>
<keyword evidence="4" id="KW-1185">Reference proteome</keyword>
<feature type="domain" description="J" evidence="2">
    <location>
        <begin position="9"/>
        <end position="75"/>
    </location>
</feature>
<dbReference type="FunFam" id="1.10.287.110:FF:000096">
    <property type="entry name" value="DnaJ domain protein"/>
    <property type="match status" value="1"/>
</dbReference>
<dbReference type="InterPro" id="IPR001623">
    <property type="entry name" value="DnaJ_domain"/>
</dbReference>
<feature type="region of interest" description="Disordered" evidence="1">
    <location>
        <begin position="103"/>
        <end position="131"/>
    </location>
</feature>
<organism evidence="3 4">
    <name type="scientific">Staphylotrichum longicolle</name>
    <dbReference type="NCBI Taxonomy" id="669026"/>
    <lineage>
        <taxon>Eukaryota</taxon>
        <taxon>Fungi</taxon>
        <taxon>Dikarya</taxon>
        <taxon>Ascomycota</taxon>
        <taxon>Pezizomycotina</taxon>
        <taxon>Sordariomycetes</taxon>
        <taxon>Sordariomycetidae</taxon>
        <taxon>Sordariales</taxon>
        <taxon>Chaetomiaceae</taxon>
        <taxon>Staphylotrichum</taxon>
    </lineage>
</organism>
<gene>
    <name evidence="3" type="ORF">NEMBOFW57_006458</name>
</gene>
<name>A0AAD4EX49_9PEZI</name>
<comment type="caution">
    <text evidence="3">The sequence shown here is derived from an EMBL/GenBank/DDBJ whole genome shotgun (WGS) entry which is preliminary data.</text>
</comment>
<feature type="compositionally biased region" description="Low complexity" evidence="1">
    <location>
        <begin position="362"/>
        <end position="377"/>
    </location>
</feature>
<feature type="region of interest" description="Disordered" evidence="1">
    <location>
        <begin position="578"/>
        <end position="712"/>
    </location>
</feature>
<feature type="compositionally biased region" description="Polar residues" evidence="1">
    <location>
        <begin position="218"/>
        <end position="229"/>
    </location>
</feature>
<dbReference type="PROSITE" id="PS50076">
    <property type="entry name" value="DNAJ_2"/>
    <property type="match status" value="1"/>
</dbReference>
<reference evidence="3" key="1">
    <citation type="submission" date="2023-02" db="EMBL/GenBank/DDBJ databases">
        <authorList>
            <person name="Palmer J.M."/>
        </authorList>
    </citation>
    <scope>NUCLEOTIDE SEQUENCE</scope>
    <source>
        <strain evidence="3">FW57</strain>
    </source>
</reference>
<dbReference type="InterPro" id="IPR050817">
    <property type="entry name" value="DjlA_DnaK_co-chaperone"/>
</dbReference>
<proteinExistence type="predicted"/>
<dbReference type="PANTHER" id="PTHR24074">
    <property type="entry name" value="CO-CHAPERONE PROTEIN DJLA"/>
    <property type="match status" value="1"/>
</dbReference>
<feature type="compositionally biased region" description="Low complexity" evidence="1">
    <location>
        <begin position="157"/>
        <end position="178"/>
    </location>
</feature>
<feature type="region of interest" description="Disordered" evidence="1">
    <location>
        <begin position="149"/>
        <end position="238"/>
    </location>
</feature>
<dbReference type="Gene3D" id="1.10.287.110">
    <property type="entry name" value="DnaJ domain"/>
    <property type="match status" value="1"/>
</dbReference>
<dbReference type="PRINTS" id="PR00625">
    <property type="entry name" value="JDOMAIN"/>
</dbReference>
<evidence type="ECO:0000256" key="1">
    <source>
        <dbReference type="SAM" id="MobiDB-lite"/>
    </source>
</evidence>
<accession>A0AAD4EX49</accession>